<dbReference type="PROSITE" id="PS51318">
    <property type="entry name" value="TAT"/>
    <property type="match status" value="1"/>
</dbReference>
<dbReference type="InterPro" id="IPR006311">
    <property type="entry name" value="TAT_signal"/>
</dbReference>
<organism evidence="2 3">
    <name type="scientific">Paenirhodobacter populi</name>
    <dbReference type="NCBI Taxonomy" id="2306993"/>
    <lineage>
        <taxon>Bacteria</taxon>
        <taxon>Pseudomonadati</taxon>
        <taxon>Pseudomonadota</taxon>
        <taxon>Alphaproteobacteria</taxon>
        <taxon>Rhodobacterales</taxon>
        <taxon>Rhodobacter group</taxon>
        <taxon>Paenirhodobacter</taxon>
    </lineage>
</organism>
<dbReference type="PANTHER" id="PTHR30006:SF2">
    <property type="entry name" value="ABC TRANSPORTER SUBSTRATE-BINDING PROTEIN"/>
    <property type="match status" value="1"/>
</dbReference>
<evidence type="ECO:0000256" key="1">
    <source>
        <dbReference type="ARBA" id="ARBA00022729"/>
    </source>
</evidence>
<reference evidence="2 3" key="1">
    <citation type="submission" date="2019-01" db="EMBL/GenBank/DDBJ databases">
        <title>Sinorhodobacter populi sp. nov. isolated from the symptomatic bark tissue of Populus euramericana canker.</title>
        <authorList>
            <person name="Xu G."/>
        </authorList>
    </citation>
    <scope>NUCLEOTIDE SEQUENCE [LARGE SCALE GENOMIC DNA]</scope>
    <source>
        <strain evidence="2 3">SK2B-1</strain>
    </source>
</reference>
<dbReference type="Gene3D" id="3.40.190.10">
    <property type="entry name" value="Periplasmic binding protein-like II"/>
    <property type="match status" value="2"/>
</dbReference>
<name>A0A443J6R1_9RHOB</name>
<dbReference type="GO" id="GO:0015888">
    <property type="term" value="P:thiamine transport"/>
    <property type="evidence" value="ECO:0007669"/>
    <property type="project" value="TreeGrafter"/>
</dbReference>
<gene>
    <name evidence="2" type="ORF">D2T30_22100</name>
</gene>
<sequence length="351" mass="38443">MSEYLLPHRRHVLAGLAGTAALALLPGGPARAASGQVVVSNWGGDWNDRTVKFVEKPLLEDKGIDVARDLGMESDRKAKLLTEKRIRRSSVDVVHLNSADAYEMHNQGVVAQLDTSKIPNYADIVAGLGAPYFVPWLYSGMVIIYNTDKVKEPPRSYADLWKPEWAGRIGLTNQLYFNYMMMGSLVAKGDMTSVDEGKARLMEFSASAKPKLYAAHQQLQTGLANGEVDIALNYKARGLQWTAGGMPLGIQYPDEGAISVVFGACLAEFAAHKDTGYAYLDAMLDPDAMAGLSEASFYAPANTKATLSPELRAKIDFSDAERAKLKYPDYAYVAANTAAWLDWWNQSFARS</sequence>
<proteinExistence type="predicted"/>
<keyword evidence="1" id="KW-0732">Signal</keyword>
<evidence type="ECO:0000313" key="2">
    <source>
        <dbReference type="EMBL" id="RWR16254.1"/>
    </source>
</evidence>
<dbReference type="EMBL" id="SAUZ01000048">
    <property type="protein sequence ID" value="RWR16254.1"/>
    <property type="molecule type" value="Genomic_DNA"/>
</dbReference>
<comment type="caution">
    <text evidence="2">The sequence shown here is derived from an EMBL/GenBank/DDBJ whole genome shotgun (WGS) entry which is preliminary data.</text>
</comment>
<dbReference type="GO" id="GO:0030975">
    <property type="term" value="F:thiamine binding"/>
    <property type="evidence" value="ECO:0007669"/>
    <property type="project" value="TreeGrafter"/>
</dbReference>
<dbReference type="PANTHER" id="PTHR30006">
    <property type="entry name" value="THIAMINE-BINDING PERIPLASMIC PROTEIN-RELATED"/>
    <property type="match status" value="1"/>
</dbReference>
<reference evidence="2 3" key="2">
    <citation type="submission" date="2019-01" db="EMBL/GenBank/DDBJ databases">
        <authorList>
            <person name="Li Y."/>
        </authorList>
    </citation>
    <scope>NUCLEOTIDE SEQUENCE [LARGE SCALE GENOMIC DNA]</scope>
    <source>
        <strain evidence="2 3">SK2B-1</strain>
    </source>
</reference>
<evidence type="ECO:0000313" key="3">
    <source>
        <dbReference type="Proteomes" id="UP000284476"/>
    </source>
</evidence>
<dbReference type="InterPro" id="IPR006059">
    <property type="entry name" value="SBP"/>
</dbReference>
<dbReference type="RefSeq" id="WP_128210560.1">
    <property type="nucleotide sequence ID" value="NZ_JBHRSO010000022.1"/>
</dbReference>
<dbReference type="SUPFAM" id="SSF53850">
    <property type="entry name" value="Periplasmic binding protein-like II"/>
    <property type="match status" value="1"/>
</dbReference>
<dbReference type="GO" id="GO:0030288">
    <property type="term" value="C:outer membrane-bounded periplasmic space"/>
    <property type="evidence" value="ECO:0007669"/>
    <property type="project" value="TreeGrafter"/>
</dbReference>
<dbReference type="Pfam" id="PF13416">
    <property type="entry name" value="SBP_bac_8"/>
    <property type="match status" value="1"/>
</dbReference>
<dbReference type="Proteomes" id="UP000284476">
    <property type="component" value="Unassembled WGS sequence"/>
</dbReference>
<dbReference type="GO" id="GO:0030976">
    <property type="term" value="F:thiamine pyrophosphate binding"/>
    <property type="evidence" value="ECO:0007669"/>
    <property type="project" value="TreeGrafter"/>
</dbReference>
<dbReference type="AlphaFoldDB" id="A0A443J6R1"/>
<protein>
    <submittedName>
        <fullName evidence="2">Extracellular solute-binding protein</fullName>
    </submittedName>
</protein>
<accession>A0A443J6R1</accession>